<dbReference type="InterPro" id="IPR035926">
    <property type="entry name" value="NusB-like_sf"/>
</dbReference>
<comment type="similarity">
    <text evidence="1 6">Belongs to the NusB family.</text>
</comment>
<proteinExistence type="inferred from homology"/>
<dbReference type="GO" id="GO:0005829">
    <property type="term" value="C:cytosol"/>
    <property type="evidence" value="ECO:0007669"/>
    <property type="project" value="TreeGrafter"/>
</dbReference>
<organism evidence="8 9">
    <name type="scientific">Thermomicrobium roseum (strain ATCC 27502 / DSM 5159 / P-2)</name>
    <dbReference type="NCBI Taxonomy" id="309801"/>
    <lineage>
        <taxon>Bacteria</taxon>
        <taxon>Pseudomonadati</taxon>
        <taxon>Thermomicrobiota</taxon>
        <taxon>Thermomicrobia</taxon>
        <taxon>Thermomicrobiales</taxon>
        <taxon>Thermomicrobiaceae</taxon>
        <taxon>Thermomicrobium</taxon>
    </lineage>
</organism>
<dbReference type="CDD" id="cd00619">
    <property type="entry name" value="Terminator_NusB"/>
    <property type="match status" value="1"/>
</dbReference>
<dbReference type="HOGENOM" id="CLU_087843_3_0_0"/>
<keyword evidence="2 6" id="KW-0889">Transcription antitermination</keyword>
<evidence type="ECO:0000313" key="9">
    <source>
        <dbReference type="Proteomes" id="UP000000447"/>
    </source>
</evidence>
<reference evidence="8 9" key="1">
    <citation type="journal article" date="2009" name="PLoS ONE">
        <title>Complete genome sequence of the aerobic CO-oxidizing thermophile Thermomicrobium roseum.</title>
        <authorList>
            <person name="Wu D."/>
            <person name="Raymond J."/>
            <person name="Wu M."/>
            <person name="Chatterji S."/>
            <person name="Ren Q."/>
            <person name="Graham J.E."/>
            <person name="Bryant D.A."/>
            <person name="Robb F."/>
            <person name="Colman A."/>
            <person name="Tallon L.J."/>
            <person name="Badger J.H."/>
            <person name="Madupu R."/>
            <person name="Ward N.L."/>
            <person name="Eisen J.A."/>
        </authorList>
    </citation>
    <scope>NUCLEOTIDE SEQUENCE [LARGE SCALE GENOMIC DNA]</scope>
    <source>
        <strain evidence="9">ATCC 27502 / DSM 5159 / P-2</strain>
    </source>
</reference>
<evidence type="ECO:0000256" key="4">
    <source>
        <dbReference type="ARBA" id="ARBA00023015"/>
    </source>
</evidence>
<dbReference type="GO" id="GO:0031564">
    <property type="term" value="P:transcription antitermination"/>
    <property type="evidence" value="ECO:0007669"/>
    <property type="project" value="UniProtKB-KW"/>
</dbReference>
<dbReference type="PANTHER" id="PTHR11078">
    <property type="entry name" value="N UTILIZATION SUBSTANCE PROTEIN B-RELATED"/>
    <property type="match status" value="1"/>
</dbReference>
<evidence type="ECO:0000256" key="5">
    <source>
        <dbReference type="ARBA" id="ARBA00023163"/>
    </source>
</evidence>
<comment type="function">
    <text evidence="6">Involved in transcription antitermination. Required for transcription of ribosomal RNA (rRNA) genes. Binds specifically to the boxA antiterminator sequence of the ribosomal RNA (rrn) operons.</text>
</comment>
<keyword evidence="4 6" id="KW-0805">Transcription regulation</keyword>
<dbReference type="HAMAP" id="MF_00073">
    <property type="entry name" value="NusB"/>
    <property type="match status" value="1"/>
</dbReference>
<dbReference type="GO" id="GO:0006353">
    <property type="term" value="P:DNA-templated transcription termination"/>
    <property type="evidence" value="ECO:0007669"/>
    <property type="project" value="UniProtKB-UniRule"/>
</dbReference>
<gene>
    <name evidence="6 8" type="primary">nusB</name>
    <name evidence="8" type="ordered locus">trd_1619</name>
</gene>
<keyword evidence="9" id="KW-1185">Reference proteome</keyword>
<dbReference type="Pfam" id="PF01029">
    <property type="entry name" value="NusB"/>
    <property type="match status" value="1"/>
</dbReference>
<dbReference type="KEGG" id="tro:trd_1619"/>
<feature type="domain" description="NusB/RsmB/TIM44" evidence="7">
    <location>
        <begin position="35"/>
        <end position="160"/>
    </location>
</feature>
<dbReference type="GO" id="GO:0003723">
    <property type="term" value="F:RNA binding"/>
    <property type="evidence" value="ECO:0007669"/>
    <property type="project" value="UniProtKB-UniRule"/>
</dbReference>
<dbReference type="PANTHER" id="PTHR11078:SF3">
    <property type="entry name" value="ANTITERMINATION NUSB DOMAIN-CONTAINING PROTEIN"/>
    <property type="match status" value="1"/>
</dbReference>
<dbReference type="RefSeq" id="WP_015922564.1">
    <property type="nucleotide sequence ID" value="NC_011959.1"/>
</dbReference>
<dbReference type="AlphaFoldDB" id="B9L0C6"/>
<dbReference type="STRING" id="309801.trd_1619"/>
<dbReference type="SUPFAM" id="SSF48013">
    <property type="entry name" value="NusB-like"/>
    <property type="match status" value="1"/>
</dbReference>
<dbReference type="EMBL" id="CP001275">
    <property type="protein sequence ID" value="ACM05414.1"/>
    <property type="molecule type" value="Genomic_DNA"/>
</dbReference>
<dbReference type="NCBIfam" id="TIGR01951">
    <property type="entry name" value="nusB"/>
    <property type="match status" value="1"/>
</dbReference>
<evidence type="ECO:0000256" key="2">
    <source>
        <dbReference type="ARBA" id="ARBA00022814"/>
    </source>
</evidence>
<evidence type="ECO:0000256" key="3">
    <source>
        <dbReference type="ARBA" id="ARBA00022884"/>
    </source>
</evidence>
<dbReference type="Gene3D" id="1.10.940.10">
    <property type="entry name" value="NusB-like"/>
    <property type="match status" value="1"/>
</dbReference>
<sequence length="168" mass="18637">MDSVPIAITIEHAVIAPERRGNQKELDMSLARIRRQARILALQILYEVDVANHSLEEVLERHRSQASIAQPVRRYAERLVTGVWADRERIDRMIAEAAPAFPVDQLPPVDRNILRIAIYELLHEPDVPLKAAINEAVEIAKQYGGESSSRFVNGVLGTIAANLASSGS</sequence>
<dbReference type="InterPro" id="IPR006027">
    <property type="entry name" value="NusB_RsmB_TIM44"/>
</dbReference>
<dbReference type="Proteomes" id="UP000000447">
    <property type="component" value="Chromosome"/>
</dbReference>
<keyword evidence="3 6" id="KW-0694">RNA-binding</keyword>
<evidence type="ECO:0000256" key="1">
    <source>
        <dbReference type="ARBA" id="ARBA00005952"/>
    </source>
</evidence>
<evidence type="ECO:0000256" key="6">
    <source>
        <dbReference type="HAMAP-Rule" id="MF_00073"/>
    </source>
</evidence>
<keyword evidence="5 6" id="KW-0804">Transcription</keyword>
<dbReference type="InterPro" id="IPR011605">
    <property type="entry name" value="NusB_fam"/>
</dbReference>
<accession>B9L0C6</accession>
<evidence type="ECO:0000259" key="7">
    <source>
        <dbReference type="Pfam" id="PF01029"/>
    </source>
</evidence>
<dbReference type="eggNOG" id="COG0781">
    <property type="taxonomic scope" value="Bacteria"/>
</dbReference>
<protein>
    <recommendedName>
        <fullName evidence="6">Transcription antitermination protein NusB</fullName>
    </recommendedName>
    <alternativeName>
        <fullName evidence="6">Antitermination factor NusB</fullName>
    </alternativeName>
</protein>
<evidence type="ECO:0000313" key="8">
    <source>
        <dbReference type="EMBL" id="ACM05414.1"/>
    </source>
</evidence>
<name>B9L0C6_THERP</name>